<keyword evidence="8 12" id="KW-0378">Hydrolase</keyword>
<dbReference type="InterPro" id="IPR013319">
    <property type="entry name" value="GH11/12"/>
</dbReference>
<dbReference type="GO" id="GO:0045493">
    <property type="term" value="P:xylan catabolic process"/>
    <property type="evidence" value="ECO:0007669"/>
    <property type="project" value="UniProtKB-UniRule"/>
</dbReference>
<evidence type="ECO:0000256" key="11">
    <source>
        <dbReference type="ARBA" id="ARBA00023326"/>
    </source>
</evidence>
<comment type="similarity">
    <text evidence="12">Belongs to the glycosyl hydrolase 11 (cellulase G) family.</text>
</comment>
<evidence type="ECO:0000256" key="7">
    <source>
        <dbReference type="ARBA" id="ARBA00022729"/>
    </source>
</evidence>
<evidence type="ECO:0000256" key="13">
    <source>
        <dbReference type="SAM" id="SignalP"/>
    </source>
</evidence>
<protein>
    <recommendedName>
        <fullName evidence="4 12">endo-1,4-beta-xylanase</fullName>
        <ecNumber evidence="4 12">3.2.1.8</ecNumber>
    </recommendedName>
</protein>
<dbReference type="Pfam" id="PF00457">
    <property type="entry name" value="Glyco_hydro_11"/>
    <property type="match status" value="1"/>
</dbReference>
<evidence type="ECO:0000256" key="12">
    <source>
        <dbReference type="PROSITE-ProRule" id="PRU01097"/>
    </source>
</evidence>
<evidence type="ECO:0000256" key="9">
    <source>
        <dbReference type="ARBA" id="ARBA00023277"/>
    </source>
</evidence>
<feature type="active site" description="Proton donor" evidence="12">
    <location>
        <position position="207"/>
    </location>
</feature>
<dbReference type="PROSITE" id="PS51761">
    <property type="entry name" value="GH11_3"/>
    <property type="match status" value="1"/>
</dbReference>
<feature type="signal peptide" evidence="13">
    <location>
        <begin position="1"/>
        <end position="19"/>
    </location>
</feature>
<evidence type="ECO:0000256" key="1">
    <source>
        <dbReference type="ARBA" id="ARBA00000681"/>
    </source>
</evidence>
<reference evidence="15" key="1">
    <citation type="journal article" date="2012" name="PLoS ONE">
        <title>Metatranscriptomics reveals the diversity of genes expressed by eukaryotes in forest soils.</title>
        <authorList>
            <person name="Damon C."/>
            <person name="Lehembre F."/>
            <person name="Oger-Desfeux C."/>
            <person name="Luis P."/>
            <person name="Ranger J."/>
            <person name="Fraissinet-Tachet L."/>
            <person name="Marmeisse R."/>
        </authorList>
    </citation>
    <scope>NUCLEOTIDE SEQUENCE</scope>
</reference>
<dbReference type="GO" id="GO:0005576">
    <property type="term" value="C:extracellular region"/>
    <property type="evidence" value="ECO:0007669"/>
    <property type="project" value="UniProtKB-SubCell"/>
</dbReference>
<dbReference type="InterPro" id="IPR018208">
    <property type="entry name" value="GH11_AS_1"/>
</dbReference>
<dbReference type="UniPathway" id="UPA00114"/>
<feature type="chain" id="PRO_5003519238" description="endo-1,4-beta-xylanase" evidence="13">
    <location>
        <begin position="20"/>
        <end position="223"/>
    </location>
</feature>
<dbReference type="PANTHER" id="PTHR46828:SF4">
    <property type="entry name" value="ENDO-1,4-BETA-XYLANASE"/>
    <property type="match status" value="1"/>
</dbReference>
<dbReference type="EC" id="3.2.1.8" evidence="4 12"/>
<name>G8YZT1_9EUKA</name>
<dbReference type="GO" id="GO:0031176">
    <property type="term" value="F:endo-1,4-beta-xylanase activity"/>
    <property type="evidence" value="ECO:0007669"/>
    <property type="project" value="UniProtKB-UniRule"/>
</dbReference>
<evidence type="ECO:0000256" key="2">
    <source>
        <dbReference type="ARBA" id="ARBA00004613"/>
    </source>
</evidence>
<evidence type="ECO:0000259" key="14">
    <source>
        <dbReference type="PROSITE" id="PS51761"/>
    </source>
</evidence>
<evidence type="ECO:0000256" key="6">
    <source>
        <dbReference type="ARBA" id="ARBA00022651"/>
    </source>
</evidence>
<dbReference type="AlphaFoldDB" id="G8YZT1"/>
<evidence type="ECO:0000256" key="3">
    <source>
        <dbReference type="ARBA" id="ARBA00004851"/>
    </source>
</evidence>
<dbReference type="PANTHER" id="PTHR46828">
    <property type="entry name" value="ENDO-1,4-BETA-XYLANASE A-RELATED"/>
    <property type="match status" value="1"/>
</dbReference>
<comment type="subcellular location">
    <subcellularLocation>
        <location evidence="2">Secreted</location>
    </subcellularLocation>
</comment>
<comment type="pathway">
    <text evidence="3 12">Glycan degradation; xylan degradation.</text>
</comment>
<accession>G8YZT1</accession>
<dbReference type="SUPFAM" id="SSF49899">
    <property type="entry name" value="Concanavalin A-like lectins/glucanases"/>
    <property type="match status" value="1"/>
</dbReference>
<keyword evidence="6 12" id="KW-0858">Xylan degradation</keyword>
<dbReference type="PROSITE" id="PS00776">
    <property type="entry name" value="GH11_1"/>
    <property type="match status" value="1"/>
</dbReference>
<keyword evidence="5" id="KW-0964">Secreted</keyword>
<feature type="domain" description="GH11" evidence="14">
    <location>
        <begin position="34"/>
        <end position="220"/>
    </location>
</feature>
<feature type="active site" description="Nucleophile" evidence="12">
    <location>
        <position position="119"/>
    </location>
</feature>
<dbReference type="EMBL" id="FR865942">
    <property type="protein sequence ID" value="CCA94936.1"/>
    <property type="molecule type" value="mRNA"/>
</dbReference>
<comment type="catalytic activity">
    <reaction evidence="1 12">
        <text>Endohydrolysis of (1-&gt;4)-beta-D-xylosidic linkages in xylans.</text>
        <dbReference type="EC" id="3.2.1.8"/>
    </reaction>
</comment>
<evidence type="ECO:0000256" key="8">
    <source>
        <dbReference type="ARBA" id="ARBA00022801"/>
    </source>
</evidence>
<dbReference type="InterPro" id="IPR001137">
    <property type="entry name" value="Glyco_hydro_11"/>
</dbReference>
<keyword evidence="10 12" id="KW-0326">Glycosidase</keyword>
<proteinExistence type="evidence at transcript level"/>
<dbReference type="PRINTS" id="PR00911">
    <property type="entry name" value="GLHYDRLASE11"/>
</dbReference>
<dbReference type="InterPro" id="IPR013320">
    <property type="entry name" value="ConA-like_dom_sf"/>
</dbReference>
<dbReference type="InterPro" id="IPR033123">
    <property type="entry name" value="GH11_dom"/>
</dbReference>
<evidence type="ECO:0000256" key="10">
    <source>
        <dbReference type="ARBA" id="ARBA00023295"/>
    </source>
</evidence>
<keyword evidence="7 13" id="KW-0732">Signal</keyword>
<sequence length="223" mass="23282">MVSFTAFILAFAGVAISLAVPLEGELVNRSPNFSLELESNLTRRQSYSTDYTTGGGSVNYSPGSAGSYSVSFSSASDFVVGKGWNPGNASPIEFSGSFSATSGTVSLSVYGWTTSPLVEYYVVEDYNSAPVGTLKGTVTSDGGTYNIYATTRTNEPSIDGTATFPQIKSVRTSPRSSGTVTTANHFAAWKNAGLTLGTYNLQVLATEGYNSASGSVSMTLSYA</sequence>
<keyword evidence="11 12" id="KW-0624">Polysaccharide degradation</keyword>
<organism evidence="15">
    <name type="scientific">uncultured eukaryote</name>
    <dbReference type="NCBI Taxonomy" id="100272"/>
    <lineage>
        <taxon>Eukaryota</taxon>
        <taxon>environmental samples</taxon>
    </lineage>
</organism>
<evidence type="ECO:0000256" key="5">
    <source>
        <dbReference type="ARBA" id="ARBA00022525"/>
    </source>
</evidence>
<dbReference type="Gene3D" id="2.60.120.180">
    <property type="match status" value="1"/>
</dbReference>
<gene>
    <name evidence="15" type="primary">gh11</name>
</gene>
<evidence type="ECO:0000313" key="15">
    <source>
        <dbReference type="EMBL" id="CCA94936.1"/>
    </source>
</evidence>
<evidence type="ECO:0000256" key="4">
    <source>
        <dbReference type="ARBA" id="ARBA00012590"/>
    </source>
</evidence>
<keyword evidence="9 12" id="KW-0119">Carbohydrate metabolism</keyword>